<dbReference type="Pfam" id="PF13185">
    <property type="entry name" value="GAF_2"/>
    <property type="match status" value="1"/>
</dbReference>
<sequence>MTDAFDITLEELERSADRPERFSSSFLAVLPVTGAAVSTVGRVIGSETVSATDDVAARLDELQFDLGEGPCWEVVGGASFVAEPDFRSDGARRWPRFVAAGAARDEIASMFALPLVVGDLRFGAVDLYSRSKLALDDGHIRQATALAEIIGRHVLRDALSSLEADTPADAKPYSRRVVHQATGIVLAQLGLSPEDALLVIQAHAFGTGASALQVSKDIVEGRLRFVRQESGIEAAT</sequence>
<dbReference type="Gene3D" id="3.30.450.40">
    <property type="match status" value="1"/>
</dbReference>
<dbReference type="Gene3D" id="1.10.10.10">
    <property type="entry name" value="Winged helix-like DNA-binding domain superfamily/Winged helix DNA-binding domain"/>
    <property type="match status" value="1"/>
</dbReference>
<feature type="domain" description="ANTAR" evidence="3">
    <location>
        <begin position="151"/>
        <end position="219"/>
    </location>
</feature>
<reference evidence="4 5" key="1">
    <citation type="submission" date="2020-04" db="EMBL/GenBank/DDBJ databases">
        <title>CFH 90308 Microbacterium sp.</title>
        <authorList>
            <person name="Nie G."/>
            <person name="Ming H."/>
            <person name="Xia T."/>
        </authorList>
    </citation>
    <scope>NUCLEOTIDE SEQUENCE [LARGE SCALE GENOMIC DNA]</scope>
    <source>
        <strain evidence="4 5">CFH 90308</strain>
    </source>
</reference>
<evidence type="ECO:0000313" key="5">
    <source>
        <dbReference type="Proteomes" id="UP001429745"/>
    </source>
</evidence>
<dbReference type="RefSeq" id="WP_168910787.1">
    <property type="nucleotide sequence ID" value="NZ_JABACI010000001.1"/>
</dbReference>
<dbReference type="EMBL" id="JABACI010000001">
    <property type="protein sequence ID" value="NLP82259.1"/>
    <property type="molecule type" value="Genomic_DNA"/>
</dbReference>
<dbReference type="SUPFAM" id="SSF55781">
    <property type="entry name" value="GAF domain-like"/>
    <property type="match status" value="1"/>
</dbReference>
<organism evidence="4 5">
    <name type="scientific">Microbacterium salsuginis</name>
    <dbReference type="NCBI Taxonomy" id="2722803"/>
    <lineage>
        <taxon>Bacteria</taxon>
        <taxon>Bacillati</taxon>
        <taxon>Actinomycetota</taxon>
        <taxon>Actinomycetes</taxon>
        <taxon>Micrococcales</taxon>
        <taxon>Microbacteriaceae</taxon>
        <taxon>Microbacterium</taxon>
    </lineage>
</organism>
<comment type="caution">
    <text evidence="4">The sequence shown here is derived from an EMBL/GenBank/DDBJ whole genome shotgun (WGS) entry which is preliminary data.</text>
</comment>
<dbReference type="InterPro" id="IPR036388">
    <property type="entry name" value="WH-like_DNA-bd_sf"/>
</dbReference>
<dbReference type="Pfam" id="PF03861">
    <property type="entry name" value="ANTAR"/>
    <property type="match status" value="1"/>
</dbReference>
<dbReference type="SMART" id="SM01012">
    <property type="entry name" value="ANTAR"/>
    <property type="match status" value="1"/>
</dbReference>
<dbReference type="Proteomes" id="UP001429745">
    <property type="component" value="Unassembled WGS sequence"/>
</dbReference>
<evidence type="ECO:0000313" key="4">
    <source>
        <dbReference type="EMBL" id="NLP82259.1"/>
    </source>
</evidence>
<accession>A0ABX1K5I2</accession>
<gene>
    <name evidence="4" type="ORF">HF576_00190</name>
</gene>
<protein>
    <submittedName>
        <fullName evidence="4">GAF and ANTAR domain-containing protein</fullName>
    </submittedName>
</protein>
<keyword evidence="5" id="KW-1185">Reference proteome</keyword>
<dbReference type="InterPro" id="IPR005561">
    <property type="entry name" value="ANTAR"/>
</dbReference>
<keyword evidence="2" id="KW-0804">Transcription</keyword>
<evidence type="ECO:0000256" key="1">
    <source>
        <dbReference type="ARBA" id="ARBA00023015"/>
    </source>
</evidence>
<evidence type="ECO:0000256" key="2">
    <source>
        <dbReference type="ARBA" id="ARBA00023163"/>
    </source>
</evidence>
<name>A0ABX1K5I2_9MICO</name>
<evidence type="ECO:0000259" key="3">
    <source>
        <dbReference type="SMART" id="SM01012"/>
    </source>
</evidence>
<keyword evidence="1" id="KW-0805">Transcription regulation</keyword>
<proteinExistence type="predicted"/>
<dbReference type="InterPro" id="IPR029016">
    <property type="entry name" value="GAF-like_dom_sf"/>
</dbReference>
<dbReference type="InterPro" id="IPR003018">
    <property type="entry name" value="GAF"/>
</dbReference>